<dbReference type="PANTHER" id="PTHR32183">
    <property type="match status" value="1"/>
</dbReference>
<evidence type="ECO:0000313" key="5">
    <source>
        <dbReference type="EMBL" id="MBK4734470.1"/>
    </source>
</evidence>
<evidence type="ECO:0000256" key="2">
    <source>
        <dbReference type="ARBA" id="ARBA00022603"/>
    </source>
</evidence>
<evidence type="ECO:0000256" key="1">
    <source>
        <dbReference type="ARBA" id="ARBA00022553"/>
    </source>
</evidence>
<dbReference type="AlphaFoldDB" id="A0A934W5Y0"/>
<dbReference type="GO" id="GO:0008757">
    <property type="term" value="F:S-adenosylmethionine-dependent methyltransferase activity"/>
    <property type="evidence" value="ECO:0007669"/>
    <property type="project" value="InterPro"/>
</dbReference>
<dbReference type="PANTHER" id="PTHR32183:SF6">
    <property type="entry name" value="CYSTEINE SULFINATE DESULFINASE_CYSTEINE DESULFURASE AND RELATED ENZYMES"/>
    <property type="match status" value="1"/>
</dbReference>
<name>A0A934W5Y0_9BURK</name>
<evidence type="ECO:0000313" key="6">
    <source>
        <dbReference type="Proteomes" id="UP000622890"/>
    </source>
</evidence>
<evidence type="ECO:0000256" key="3">
    <source>
        <dbReference type="ARBA" id="ARBA00022679"/>
    </source>
</evidence>
<dbReference type="SUPFAM" id="SSF53335">
    <property type="entry name" value="S-adenosyl-L-methionine-dependent methyltransferases"/>
    <property type="match status" value="1"/>
</dbReference>
<sequence length="212" mass="23502">MAGPTQEFWQTRFARKELPWDRGEANPQLHAWLATHAIEPGARILVPGCGRGWEVAELTAAGMRVTGIDYAAGAIDACAALLAERGLEAELVQADVLGWQPEMPADAIWEQTCLCALHPDHWLAYASQLHRWLRPGGMLYAMFMQTPGEAATTGIIEGPPYHCDIRAMRALFPSGRWEWPKPPYPRLTHPTGGHELAVPLVRRSFIETDSSK</sequence>
<dbReference type="Pfam" id="PF05724">
    <property type="entry name" value="TPMT"/>
    <property type="match status" value="1"/>
</dbReference>
<keyword evidence="4" id="KW-0949">S-adenosyl-L-methionine</keyword>
<protein>
    <submittedName>
        <fullName evidence="5">Methyltransferase domain-containing protein</fullName>
    </submittedName>
</protein>
<dbReference type="RefSeq" id="WP_200591214.1">
    <property type="nucleotide sequence ID" value="NZ_JAEPBG010000002.1"/>
</dbReference>
<keyword evidence="3" id="KW-0808">Transferase</keyword>
<gene>
    <name evidence="5" type="ORF">JJB74_07635</name>
</gene>
<comment type="caution">
    <text evidence="5">The sequence shown here is derived from an EMBL/GenBank/DDBJ whole genome shotgun (WGS) entry which is preliminary data.</text>
</comment>
<keyword evidence="1" id="KW-0597">Phosphoprotein</keyword>
<dbReference type="InterPro" id="IPR008854">
    <property type="entry name" value="TPMT"/>
</dbReference>
<dbReference type="InterPro" id="IPR029063">
    <property type="entry name" value="SAM-dependent_MTases_sf"/>
</dbReference>
<dbReference type="GO" id="GO:0032259">
    <property type="term" value="P:methylation"/>
    <property type="evidence" value="ECO:0007669"/>
    <property type="project" value="UniProtKB-KW"/>
</dbReference>
<dbReference type="Gene3D" id="3.40.50.150">
    <property type="entry name" value="Vaccinia Virus protein VP39"/>
    <property type="match status" value="1"/>
</dbReference>
<accession>A0A934W5Y0</accession>
<evidence type="ECO:0000256" key="4">
    <source>
        <dbReference type="ARBA" id="ARBA00022691"/>
    </source>
</evidence>
<dbReference type="PROSITE" id="PS51585">
    <property type="entry name" value="SAM_MT_TPMT"/>
    <property type="match status" value="1"/>
</dbReference>
<dbReference type="Proteomes" id="UP000622890">
    <property type="component" value="Unassembled WGS sequence"/>
</dbReference>
<proteinExistence type="predicted"/>
<keyword evidence="6" id="KW-1185">Reference proteome</keyword>
<keyword evidence="2 5" id="KW-0489">Methyltransferase</keyword>
<reference evidence="5" key="1">
    <citation type="submission" date="2021-01" db="EMBL/GenBank/DDBJ databases">
        <title>Genome sequence of strain Noviherbaspirillum sp. DKR-6.</title>
        <authorList>
            <person name="Chaudhary D.K."/>
        </authorList>
    </citation>
    <scope>NUCLEOTIDE SEQUENCE</scope>
    <source>
        <strain evidence="5">DKR-6</strain>
    </source>
</reference>
<dbReference type="EMBL" id="JAEPBG010000002">
    <property type="protein sequence ID" value="MBK4734470.1"/>
    <property type="molecule type" value="Genomic_DNA"/>
</dbReference>
<dbReference type="CDD" id="cd02440">
    <property type="entry name" value="AdoMet_MTases"/>
    <property type="match status" value="1"/>
</dbReference>
<organism evidence="5 6">
    <name type="scientific">Noviherbaspirillum pedocola</name>
    <dbReference type="NCBI Taxonomy" id="2801341"/>
    <lineage>
        <taxon>Bacteria</taxon>
        <taxon>Pseudomonadati</taxon>
        <taxon>Pseudomonadota</taxon>
        <taxon>Betaproteobacteria</taxon>
        <taxon>Burkholderiales</taxon>
        <taxon>Oxalobacteraceae</taxon>
        <taxon>Noviherbaspirillum</taxon>
    </lineage>
</organism>